<evidence type="ECO:0000256" key="1">
    <source>
        <dbReference type="ARBA" id="ARBA00004167"/>
    </source>
</evidence>
<dbReference type="PANTHER" id="PTHR30168:SF0">
    <property type="entry name" value="INNER MEMBRANE PROTEIN"/>
    <property type="match status" value="1"/>
</dbReference>
<feature type="compositionally biased region" description="Basic and acidic residues" evidence="5">
    <location>
        <begin position="108"/>
        <end position="118"/>
    </location>
</feature>
<reference evidence="7 8" key="1">
    <citation type="journal article" date="2019" name="Environ. Microbiol.">
        <title>Species interactions and distinct microbial communities in high Arctic permafrost affected cryosols are associated with the CH4 and CO2 gas fluxes.</title>
        <authorList>
            <person name="Altshuler I."/>
            <person name="Hamel J."/>
            <person name="Turney S."/>
            <person name="Magnuson E."/>
            <person name="Levesque R."/>
            <person name="Greer C."/>
            <person name="Whyte L.G."/>
        </authorList>
    </citation>
    <scope>NUCLEOTIDE SEQUENCE [LARGE SCALE GENOMIC DNA]</scope>
    <source>
        <strain evidence="7 8">S9.3B</strain>
    </source>
</reference>
<dbReference type="OrthoDB" id="9774900at2"/>
<evidence type="ECO:0000256" key="2">
    <source>
        <dbReference type="ARBA" id="ARBA00022692"/>
    </source>
</evidence>
<feature type="region of interest" description="Disordered" evidence="5">
    <location>
        <begin position="65"/>
        <end position="118"/>
    </location>
</feature>
<name>A0A502GA36_9PROT</name>
<evidence type="ECO:0000313" key="7">
    <source>
        <dbReference type="EMBL" id="TPG58492.1"/>
    </source>
</evidence>
<evidence type="ECO:0008006" key="9">
    <source>
        <dbReference type="Google" id="ProtNLM"/>
    </source>
</evidence>
<feature type="transmembrane region" description="Helical" evidence="6">
    <location>
        <begin position="40"/>
        <end position="59"/>
    </location>
</feature>
<dbReference type="RefSeq" id="WP_140882227.1">
    <property type="nucleotide sequence ID" value="NZ_RCZP01000005.1"/>
</dbReference>
<feature type="compositionally biased region" description="Basic and acidic residues" evidence="5">
    <location>
        <begin position="1"/>
        <end position="17"/>
    </location>
</feature>
<dbReference type="GO" id="GO:0016020">
    <property type="term" value="C:membrane"/>
    <property type="evidence" value="ECO:0007669"/>
    <property type="project" value="UniProtKB-SubCell"/>
</dbReference>
<dbReference type="Pfam" id="PF04228">
    <property type="entry name" value="Zn_peptidase"/>
    <property type="match status" value="1"/>
</dbReference>
<evidence type="ECO:0000313" key="8">
    <source>
        <dbReference type="Proteomes" id="UP000317078"/>
    </source>
</evidence>
<dbReference type="PANTHER" id="PTHR30168">
    <property type="entry name" value="PUTATIVE MEMBRANE PROTEIN YPFJ"/>
    <property type="match status" value="1"/>
</dbReference>
<keyword evidence="4 6" id="KW-0472">Membrane</keyword>
<evidence type="ECO:0000256" key="6">
    <source>
        <dbReference type="SAM" id="Phobius"/>
    </source>
</evidence>
<comment type="caution">
    <text evidence="7">The sequence shown here is derived from an EMBL/GenBank/DDBJ whole genome shotgun (WGS) entry which is preliminary data.</text>
</comment>
<organism evidence="7 8">
    <name type="scientific">Muricoccus nepalensis</name>
    <dbReference type="NCBI Taxonomy" id="1854500"/>
    <lineage>
        <taxon>Bacteria</taxon>
        <taxon>Pseudomonadati</taxon>
        <taxon>Pseudomonadota</taxon>
        <taxon>Alphaproteobacteria</taxon>
        <taxon>Acetobacterales</taxon>
        <taxon>Roseomonadaceae</taxon>
        <taxon>Muricoccus</taxon>
    </lineage>
</organism>
<comment type="subcellular location">
    <subcellularLocation>
        <location evidence="1">Membrane</location>
        <topology evidence="1">Single-pass membrane protein</topology>
    </subcellularLocation>
</comment>
<dbReference type="AlphaFoldDB" id="A0A502GA36"/>
<evidence type="ECO:0000256" key="4">
    <source>
        <dbReference type="ARBA" id="ARBA00023136"/>
    </source>
</evidence>
<keyword evidence="2 6" id="KW-0812">Transmembrane</keyword>
<dbReference type="Proteomes" id="UP000317078">
    <property type="component" value="Unassembled WGS sequence"/>
</dbReference>
<proteinExistence type="predicted"/>
<dbReference type="EMBL" id="RCZP01000005">
    <property type="protein sequence ID" value="TPG58492.1"/>
    <property type="molecule type" value="Genomic_DNA"/>
</dbReference>
<evidence type="ECO:0000256" key="5">
    <source>
        <dbReference type="SAM" id="MobiDB-lite"/>
    </source>
</evidence>
<keyword evidence="3 6" id="KW-1133">Transmembrane helix</keyword>
<gene>
    <name evidence="7" type="ORF">EAH89_07720</name>
</gene>
<accession>A0A502GA36</accession>
<protein>
    <recommendedName>
        <fullName evidence="9">Flagellar biosynthesis protein FlgM</fullName>
    </recommendedName>
</protein>
<sequence>MRLDGPESDNVEDRRGEGGGGFGGGGFGGLGGGGGRGGGIAVGGIGGVVLLVVALLLGVDPSMLLGGGDPAPQPAPQERRYDPGADRPAPGRQAGNDPGRQAGSEPGRQAERGSEDSGRRFVGQVLGETERVWNAQFAQMGRRYEEPVLVLFSGATQSGCGAAQAQTGPFYCPEDRRVYIDLEFMARLQRQLGATGDFAAAYIVAHEVGHHVQNLLGVLPQVQRAQARADGTERNQLQVRVELQADCFAGVWANQANRAHQILEDGDIEQGLNAAAAVGDDRVTGGRIRPESFTHGSSQQRVRWFRRGLESGDIRQCDTFQG</sequence>
<dbReference type="InterPro" id="IPR007343">
    <property type="entry name" value="Uncharacterised_pept_Zn_put"/>
</dbReference>
<keyword evidence="8" id="KW-1185">Reference proteome</keyword>
<feature type="region of interest" description="Disordered" evidence="5">
    <location>
        <begin position="1"/>
        <end position="23"/>
    </location>
</feature>
<evidence type="ECO:0000256" key="3">
    <source>
        <dbReference type="ARBA" id="ARBA00022989"/>
    </source>
</evidence>